<comment type="caution">
    <text evidence="1">The sequence shown here is derived from an EMBL/GenBank/DDBJ whole genome shotgun (WGS) entry which is preliminary data.</text>
</comment>
<evidence type="ECO:0000313" key="2">
    <source>
        <dbReference type="Proteomes" id="UP001500466"/>
    </source>
</evidence>
<protein>
    <submittedName>
        <fullName evidence="1">SCO2521 family protein</fullName>
    </submittedName>
</protein>
<name>A0ABP9HUX6_9ACTN</name>
<proteinExistence type="predicted"/>
<accession>A0ABP9HUX6</accession>
<gene>
    <name evidence="1" type="ORF">GCM10023205_53080</name>
</gene>
<dbReference type="Proteomes" id="UP001500466">
    <property type="component" value="Unassembled WGS sequence"/>
</dbReference>
<dbReference type="InterPro" id="IPR049749">
    <property type="entry name" value="SCO2521-like"/>
</dbReference>
<dbReference type="EMBL" id="BAABHS010000020">
    <property type="protein sequence ID" value="GAA4978430.1"/>
    <property type="molecule type" value="Genomic_DNA"/>
</dbReference>
<reference evidence="2" key="1">
    <citation type="journal article" date="2019" name="Int. J. Syst. Evol. Microbiol.">
        <title>The Global Catalogue of Microorganisms (GCM) 10K type strain sequencing project: providing services to taxonomists for standard genome sequencing and annotation.</title>
        <authorList>
            <consortium name="The Broad Institute Genomics Platform"/>
            <consortium name="The Broad Institute Genome Sequencing Center for Infectious Disease"/>
            <person name="Wu L."/>
            <person name="Ma J."/>
        </authorList>
    </citation>
    <scope>NUCLEOTIDE SEQUENCE [LARGE SCALE GENOMIC DNA]</scope>
    <source>
        <strain evidence="2">JCM 17986</strain>
    </source>
</reference>
<sequence length="308" mass="33488">MLAHSTPVTPTGAAELLALPCGRAVRTWTRPIARTVTPATATGVDCGLPADTTGKRVRGIGSMLAHTALTGGRVLQANAFARVTSATTDHRLPWSHYLSHSGTVEAVGRIRATSLAEGFFDAGRTPDTLDPGGIAGHRLAAVQQSPDLDRRPPLKAARTSLRWAIVRGNPENPDRQAEFTVSGTHTRTLLLRAEDLDDVADLLVFSEDIARHDWLLTVLGNLLDHPHESPAYSHRLRMAAEHLAHLWMPASVPTPRTAELWDGFERVPGFTRQWSTMEARVRRTIAARTASMLEHPGRTRSGHRPPGA</sequence>
<keyword evidence="2" id="KW-1185">Reference proteome</keyword>
<dbReference type="NCBIfam" id="NF040565">
    <property type="entry name" value="SCO2521_fam"/>
    <property type="match status" value="1"/>
</dbReference>
<evidence type="ECO:0000313" key="1">
    <source>
        <dbReference type="EMBL" id="GAA4978430.1"/>
    </source>
</evidence>
<organism evidence="1 2">
    <name type="scientific">Yinghuangia aomiensis</name>
    <dbReference type="NCBI Taxonomy" id="676205"/>
    <lineage>
        <taxon>Bacteria</taxon>
        <taxon>Bacillati</taxon>
        <taxon>Actinomycetota</taxon>
        <taxon>Actinomycetes</taxon>
        <taxon>Kitasatosporales</taxon>
        <taxon>Streptomycetaceae</taxon>
        <taxon>Yinghuangia</taxon>
    </lineage>
</organism>